<evidence type="ECO:0000256" key="6">
    <source>
        <dbReference type="ARBA" id="ARBA00017032"/>
    </source>
</evidence>
<evidence type="ECO:0000256" key="1">
    <source>
        <dbReference type="ARBA" id="ARBA00001946"/>
    </source>
</evidence>
<gene>
    <name evidence="22" type="ORF">UFOPK4173_01418</name>
</gene>
<keyword evidence="7" id="KW-0963">Cytoplasm</keyword>
<comment type="subcellular location">
    <subcellularLocation>
        <location evidence="2">Cytoplasm</location>
    </subcellularLocation>
</comment>
<proteinExistence type="inferred from homology"/>
<dbReference type="Pfam" id="PF17759">
    <property type="entry name" value="tRNA_synthFbeta"/>
    <property type="match status" value="1"/>
</dbReference>
<dbReference type="PROSITE" id="PS51483">
    <property type="entry name" value="B5"/>
    <property type="match status" value="1"/>
</dbReference>
<evidence type="ECO:0000256" key="18">
    <source>
        <dbReference type="ARBA" id="ARBA00049255"/>
    </source>
</evidence>
<comment type="subunit">
    <text evidence="4">Tetramer of two alpha and two beta subunits.</text>
</comment>
<dbReference type="GO" id="GO:0009328">
    <property type="term" value="C:phenylalanine-tRNA ligase complex"/>
    <property type="evidence" value="ECO:0007669"/>
    <property type="project" value="TreeGrafter"/>
</dbReference>
<dbReference type="GO" id="GO:0000049">
    <property type="term" value="F:tRNA binding"/>
    <property type="evidence" value="ECO:0007669"/>
    <property type="project" value="UniProtKB-KW"/>
</dbReference>
<dbReference type="InterPro" id="IPR009061">
    <property type="entry name" value="DNA-bd_dom_put_sf"/>
</dbReference>
<evidence type="ECO:0000256" key="8">
    <source>
        <dbReference type="ARBA" id="ARBA00022555"/>
    </source>
</evidence>
<evidence type="ECO:0000256" key="11">
    <source>
        <dbReference type="ARBA" id="ARBA00022741"/>
    </source>
</evidence>
<dbReference type="InterPro" id="IPR033714">
    <property type="entry name" value="tRNA_bind_bactPheRS"/>
</dbReference>
<reference evidence="22" key="1">
    <citation type="submission" date="2020-05" db="EMBL/GenBank/DDBJ databases">
        <authorList>
            <person name="Chiriac C."/>
            <person name="Salcher M."/>
            <person name="Ghai R."/>
            <person name="Kavagutti S V."/>
        </authorList>
    </citation>
    <scope>NUCLEOTIDE SEQUENCE</scope>
</reference>
<dbReference type="SUPFAM" id="SSF54991">
    <property type="entry name" value="Anticodon-binding domain of PheRS"/>
    <property type="match status" value="1"/>
</dbReference>
<evidence type="ECO:0000256" key="7">
    <source>
        <dbReference type="ARBA" id="ARBA00022490"/>
    </source>
</evidence>
<dbReference type="InterPro" id="IPR036690">
    <property type="entry name" value="Fdx_antiC-bd_sf"/>
</dbReference>
<comment type="similarity">
    <text evidence="3">Belongs to the phenylalanyl-tRNA synthetase beta subunit family. Type 1 subfamily.</text>
</comment>
<keyword evidence="15" id="KW-0648">Protein biosynthesis</keyword>
<dbReference type="SUPFAM" id="SSF46955">
    <property type="entry name" value="Putative DNA-binding domain"/>
    <property type="match status" value="1"/>
</dbReference>
<dbReference type="Gene3D" id="3.50.40.10">
    <property type="entry name" value="Phenylalanyl-trna Synthetase, Chain B, domain 3"/>
    <property type="match status" value="1"/>
</dbReference>
<dbReference type="Pfam" id="PF03483">
    <property type="entry name" value="B3_4"/>
    <property type="match status" value="1"/>
</dbReference>
<dbReference type="SUPFAM" id="SSF50249">
    <property type="entry name" value="Nucleic acid-binding proteins"/>
    <property type="match status" value="1"/>
</dbReference>
<dbReference type="Pfam" id="PF03484">
    <property type="entry name" value="B5"/>
    <property type="match status" value="1"/>
</dbReference>
<dbReference type="InterPro" id="IPR045864">
    <property type="entry name" value="aa-tRNA-synth_II/BPL/LPL"/>
</dbReference>
<dbReference type="Pfam" id="PF03147">
    <property type="entry name" value="FDX-ACB"/>
    <property type="match status" value="1"/>
</dbReference>
<dbReference type="SMART" id="SM00874">
    <property type="entry name" value="B5"/>
    <property type="match status" value="1"/>
</dbReference>
<keyword evidence="11" id="KW-0547">Nucleotide-binding</keyword>
<dbReference type="PANTHER" id="PTHR10947">
    <property type="entry name" value="PHENYLALANYL-TRNA SYNTHETASE BETA CHAIN AND LEUCINE-RICH REPEAT-CONTAINING PROTEIN 47"/>
    <property type="match status" value="1"/>
</dbReference>
<evidence type="ECO:0000256" key="10">
    <source>
        <dbReference type="ARBA" id="ARBA00022723"/>
    </source>
</evidence>
<dbReference type="NCBIfam" id="TIGR00472">
    <property type="entry name" value="pheT_bact"/>
    <property type="match status" value="1"/>
</dbReference>
<keyword evidence="8" id="KW-0820">tRNA-binding</keyword>
<dbReference type="InterPro" id="IPR005146">
    <property type="entry name" value="B3/B4_tRNA-bd"/>
</dbReference>
<evidence type="ECO:0000256" key="16">
    <source>
        <dbReference type="ARBA" id="ARBA00023146"/>
    </source>
</evidence>
<evidence type="ECO:0000256" key="2">
    <source>
        <dbReference type="ARBA" id="ARBA00004496"/>
    </source>
</evidence>
<dbReference type="HAMAP" id="MF_00283">
    <property type="entry name" value="Phe_tRNA_synth_beta1"/>
    <property type="match status" value="1"/>
</dbReference>
<dbReference type="SMART" id="SM00896">
    <property type="entry name" value="FDX-ACB"/>
    <property type="match status" value="1"/>
</dbReference>
<organism evidence="22">
    <name type="scientific">freshwater metagenome</name>
    <dbReference type="NCBI Taxonomy" id="449393"/>
    <lineage>
        <taxon>unclassified sequences</taxon>
        <taxon>metagenomes</taxon>
        <taxon>ecological metagenomes</taxon>
    </lineage>
</organism>
<dbReference type="Gene3D" id="3.30.930.10">
    <property type="entry name" value="Bira Bifunctional Protein, Domain 2"/>
    <property type="match status" value="1"/>
</dbReference>
<dbReference type="GO" id="GO:0005524">
    <property type="term" value="F:ATP binding"/>
    <property type="evidence" value="ECO:0007669"/>
    <property type="project" value="UniProtKB-KW"/>
</dbReference>
<dbReference type="CDD" id="cd02796">
    <property type="entry name" value="tRNA_bind_bactPheRS"/>
    <property type="match status" value="1"/>
</dbReference>
<evidence type="ECO:0000256" key="4">
    <source>
        <dbReference type="ARBA" id="ARBA00011209"/>
    </source>
</evidence>
<accession>A0A6J7SB39</accession>
<dbReference type="Gene3D" id="3.30.70.380">
    <property type="entry name" value="Ferrodoxin-fold anticodon-binding domain"/>
    <property type="match status" value="1"/>
</dbReference>
<evidence type="ECO:0000259" key="19">
    <source>
        <dbReference type="PROSITE" id="PS50886"/>
    </source>
</evidence>
<dbReference type="SUPFAM" id="SSF55681">
    <property type="entry name" value="Class II aaRS and biotin synthetases"/>
    <property type="match status" value="1"/>
</dbReference>
<evidence type="ECO:0000256" key="15">
    <source>
        <dbReference type="ARBA" id="ARBA00022917"/>
    </source>
</evidence>
<dbReference type="InterPro" id="IPR004532">
    <property type="entry name" value="Phe-tRNA-ligase_IIc_bsu_bact"/>
</dbReference>
<evidence type="ECO:0000256" key="3">
    <source>
        <dbReference type="ARBA" id="ARBA00008653"/>
    </source>
</evidence>
<dbReference type="FunFam" id="2.40.50.140:FF:000045">
    <property type="entry name" value="Phenylalanine--tRNA ligase beta subunit"/>
    <property type="match status" value="1"/>
</dbReference>
<evidence type="ECO:0000259" key="20">
    <source>
        <dbReference type="PROSITE" id="PS51447"/>
    </source>
</evidence>
<evidence type="ECO:0000256" key="14">
    <source>
        <dbReference type="ARBA" id="ARBA00022884"/>
    </source>
</evidence>
<dbReference type="GO" id="GO:0004826">
    <property type="term" value="F:phenylalanine-tRNA ligase activity"/>
    <property type="evidence" value="ECO:0007669"/>
    <property type="project" value="UniProtKB-EC"/>
</dbReference>
<dbReference type="CDD" id="cd00769">
    <property type="entry name" value="PheRS_beta_core"/>
    <property type="match status" value="1"/>
</dbReference>
<dbReference type="InterPro" id="IPR012340">
    <property type="entry name" value="NA-bd_OB-fold"/>
</dbReference>
<comment type="cofactor">
    <cofactor evidence="1">
        <name>Mg(2+)</name>
        <dbReference type="ChEBI" id="CHEBI:18420"/>
    </cofactor>
</comment>
<dbReference type="InterPro" id="IPR002547">
    <property type="entry name" value="tRNA-bd_dom"/>
</dbReference>
<feature type="domain" description="B5" evidence="21">
    <location>
        <begin position="409"/>
        <end position="489"/>
    </location>
</feature>
<protein>
    <recommendedName>
        <fullName evidence="6">Phenylalanine--tRNA ligase beta subunit</fullName>
        <ecNumber evidence="5">6.1.1.20</ecNumber>
    </recommendedName>
    <alternativeName>
        <fullName evidence="17">Phenylalanyl-tRNA synthetase beta subunit</fullName>
    </alternativeName>
</protein>
<comment type="catalytic activity">
    <reaction evidence="18">
        <text>tRNA(Phe) + L-phenylalanine + ATP = L-phenylalanyl-tRNA(Phe) + AMP + diphosphate + H(+)</text>
        <dbReference type="Rhea" id="RHEA:19413"/>
        <dbReference type="Rhea" id="RHEA-COMP:9668"/>
        <dbReference type="Rhea" id="RHEA-COMP:9699"/>
        <dbReference type="ChEBI" id="CHEBI:15378"/>
        <dbReference type="ChEBI" id="CHEBI:30616"/>
        <dbReference type="ChEBI" id="CHEBI:33019"/>
        <dbReference type="ChEBI" id="CHEBI:58095"/>
        <dbReference type="ChEBI" id="CHEBI:78442"/>
        <dbReference type="ChEBI" id="CHEBI:78531"/>
        <dbReference type="ChEBI" id="CHEBI:456215"/>
        <dbReference type="EC" id="6.1.1.20"/>
    </reaction>
</comment>
<dbReference type="InterPro" id="IPR045060">
    <property type="entry name" value="Phe-tRNA-ligase_IIc_bsu"/>
</dbReference>
<dbReference type="AlphaFoldDB" id="A0A6J7SB39"/>
<dbReference type="InterPro" id="IPR005121">
    <property type="entry name" value="Fdx_antiC-bd"/>
</dbReference>
<keyword evidence="10" id="KW-0479">Metal-binding</keyword>
<evidence type="ECO:0000256" key="9">
    <source>
        <dbReference type="ARBA" id="ARBA00022598"/>
    </source>
</evidence>
<keyword evidence="14" id="KW-0694">RNA-binding</keyword>
<evidence type="ECO:0000256" key="5">
    <source>
        <dbReference type="ARBA" id="ARBA00012814"/>
    </source>
</evidence>
<dbReference type="InterPro" id="IPR041616">
    <property type="entry name" value="PheRS_beta_core"/>
</dbReference>
<sequence length="819" mass="87667">MKVLLSWLREFAPITGTTDEIAIQLTDLGMELESIHQIGTSLSGIVVAQVLEIRPHPDADKICLVDVDLGDGEALQICCGATNMAVGDRVPLATIGTEMPSGMLIAPRKMRGQASNGMLCSGREMEIGDDHEGILILPPDLALGLPITEALELREDVVFEFDALPNRPDTLSVMGVARDLAARQGVPFALTEFSPQTAGESSTGEFSTGLSSVQILAPELCGRFVTRVISGVQLGQSPRWMAQRLIAAGMRPINNVVDVSNYVMLELGQPNHTYDLSKLPSGELRVRWATEGEQILTLDGVTRSLTAADGVIADGSDAAVGIAGVMGGASTEISSTTTDVLLELAWWDPEAVAATSTRLNLHSEASLRFKRGVDPELAPLAGRRFADLLSAISPAQLHPDQNDVAGNLPQAARIRVRLKKVNGLLGTALSREQVQGLLDPIGFVTEPVQDAGEGEELLVQVPTWRPDSSIEVDVIEEVARHYGMARIPKTIPTSPHAGELTQRQLDRRCLRRALVGAGLTEAMPVPFLAPGDLERAGLAADGLLLANPLVAEESVLRTSLLPGLLKAVAYNASHRQNSVELYELGRVFRVGERVIADPVESAKLDRVLAGETEHLAVVLAAKEGGAAVELLQVLLASVNRWGLEPASLAVELVAGELAGLHPGRAATVLLAGQEIGVVGEVHPDVLQAYGIEQRVAWLQLNLDVLLQIPSVVPQATLVSRFPSSDMDLAFVVDEQVTAESVRATILRSTPTAGSSGWVAARVELFDVFRSDQLGAGLKSLAFRLRFQALDRTLTDEEVTVVRLQVIDQIEQHHGGHLRD</sequence>
<dbReference type="Gene3D" id="2.40.50.140">
    <property type="entry name" value="Nucleic acid-binding proteins"/>
    <property type="match status" value="1"/>
</dbReference>
<keyword evidence="16" id="KW-0030">Aminoacyl-tRNA synthetase</keyword>
<dbReference type="PROSITE" id="PS51447">
    <property type="entry name" value="FDX_ACB"/>
    <property type="match status" value="1"/>
</dbReference>
<dbReference type="PANTHER" id="PTHR10947:SF0">
    <property type="entry name" value="PHENYLALANINE--TRNA LIGASE BETA SUBUNIT"/>
    <property type="match status" value="1"/>
</dbReference>
<evidence type="ECO:0000256" key="17">
    <source>
        <dbReference type="ARBA" id="ARBA00033189"/>
    </source>
</evidence>
<dbReference type="SMART" id="SM00873">
    <property type="entry name" value="B3_4"/>
    <property type="match status" value="1"/>
</dbReference>
<feature type="domain" description="TRNA-binding" evidence="19">
    <location>
        <begin position="39"/>
        <end position="148"/>
    </location>
</feature>
<feature type="domain" description="FDX-ACB" evidence="20">
    <location>
        <begin position="719"/>
        <end position="818"/>
    </location>
</feature>
<dbReference type="NCBIfam" id="NF045760">
    <property type="entry name" value="YtpR"/>
    <property type="match status" value="1"/>
</dbReference>
<dbReference type="SUPFAM" id="SSF56037">
    <property type="entry name" value="PheT/TilS domain"/>
    <property type="match status" value="1"/>
</dbReference>
<keyword evidence="9" id="KW-0436">Ligase</keyword>
<name>A0A6J7SB39_9ZZZZ</name>
<dbReference type="Gene3D" id="3.30.56.10">
    <property type="match status" value="2"/>
</dbReference>
<evidence type="ECO:0000256" key="13">
    <source>
        <dbReference type="ARBA" id="ARBA00022842"/>
    </source>
</evidence>
<dbReference type="PROSITE" id="PS50886">
    <property type="entry name" value="TRBD"/>
    <property type="match status" value="1"/>
</dbReference>
<dbReference type="InterPro" id="IPR005147">
    <property type="entry name" value="tRNA_synthase_B5-dom"/>
</dbReference>
<dbReference type="GO" id="GO:0000287">
    <property type="term" value="F:magnesium ion binding"/>
    <property type="evidence" value="ECO:0007669"/>
    <property type="project" value="InterPro"/>
</dbReference>
<evidence type="ECO:0000256" key="12">
    <source>
        <dbReference type="ARBA" id="ARBA00022840"/>
    </source>
</evidence>
<keyword evidence="13" id="KW-0460">Magnesium</keyword>
<keyword evidence="12" id="KW-0067">ATP-binding</keyword>
<dbReference type="EC" id="6.1.1.20" evidence="5"/>
<evidence type="ECO:0000313" key="22">
    <source>
        <dbReference type="EMBL" id="CAB5037648.1"/>
    </source>
</evidence>
<dbReference type="GO" id="GO:0006432">
    <property type="term" value="P:phenylalanyl-tRNA aminoacylation"/>
    <property type="evidence" value="ECO:0007669"/>
    <property type="project" value="InterPro"/>
</dbReference>
<dbReference type="Pfam" id="PF01588">
    <property type="entry name" value="tRNA_bind"/>
    <property type="match status" value="1"/>
</dbReference>
<evidence type="ECO:0000259" key="21">
    <source>
        <dbReference type="PROSITE" id="PS51483"/>
    </source>
</evidence>
<dbReference type="EMBL" id="CAFBPW010000186">
    <property type="protein sequence ID" value="CAB5037648.1"/>
    <property type="molecule type" value="Genomic_DNA"/>
</dbReference>
<dbReference type="InterPro" id="IPR020825">
    <property type="entry name" value="Phe-tRNA_synthase-like_B3/B4"/>
</dbReference>